<feature type="compositionally biased region" description="Basic residues" evidence="3">
    <location>
        <begin position="11"/>
        <end position="24"/>
    </location>
</feature>
<evidence type="ECO:0000256" key="2">
    <source>
        <dbReference type="ARBA" id="ARBA00022844"/>
    </source>
</evidence>
<sequence length="575" mass="62048">MSGNQPNNAGKPRRKPRNQQKKKQQPNNEQAGQMAKNVNTRKRTARRRTRRGPMRTTAQPQTQPWGTAGPHVPPGVTSRDDRADTFTFVVGKVPGTEDDWATPVTVPLNPRVLAVMSKVPRLKVMSNMYQKYRVRSITLDATPLVSSAGVSGTMLMISEGGSANSPTPPENVNTCKERNGSVCALGERTKFTWIPPSRQYLCRPDGDVSETMPGVVFVSTFLPTTTVLDGQPYRRPLWVISATVQYDFSVFEDPAKNVEDSIISEPLTGKLMLRQDETGAPVLTGDTVEHLTTVQMPHELSAVKIPKNTKNGILLATGILATASAAIPGPLGILLRAGCAIVKLVLVSIPSTGQNAEKTMVPALKIYGSVDDALEDRGLTAPGLTPVEIAADGNVTTLSVGQNPITTSADVVNNMETPQVQKATSPDTFVMVHSFEKDQQVATYTSATSMHDGVNIDNIGKVSLATSGWTMPKLTKAHIVMSNPDGNIWYEGPIVNCPPNATYNGKRCVAWVVKRKTTTNAEWFVIWDVTTADVKIQYKNNTTVTAVTEVLSGVTGTATALWRQSLSAEAVADSS</sequence>
<evidence type="ECO:0000256" key="3">
    <source>
        <dbReference type="SAM" id="MobiDB-lite"/>
    </source>
</evidence>
<name>A0A2P1GMH3_9VIRU</name>
<evidence type="ECO:0000256" key="1">
    <source>
        <dbReference type="ARBA" id="ARBA00004328"/>
    </source>
</evidence>
<reference evidence="4" key="1">
    <citation type="journal article" date="2018" name="Nature">
        <title>The evolutionary history of vertebrate RNA viruses.</title>
        <authorList>
            <person name="Shi M."/>
            <person name="Lin X.D."/>
            <person name="Chen X."/>
            <person name="Tian J.H."/>
            <person name="Chen L.J."/>
            <person name="Li K."/>
            <person name="Wang W."/>
            <person name="Eden J.S."/>
            <person name="Shen J.J."/>
            <person name="Liu L."/>
            <person name="Holmes E.C."/>
            <person name="Zhang Y.Z."/>
        </authorList>
    </citation>
    <scope>NUCLEOTIDE SEQUENCE</scope>
    <source>
        <strain evidence="4">XLXMC35036</strain>
    </source>
</reference>
<feature type="compositionally biased region" description="Basic residues" evidence="3">
    <location>
        <begin position="39"/>
        <end position="53"/>
    </location>
</feature>
<organism evidence="4">
    <name type="scientific">Wenling yellow-striped sandperch astrovirus</name>
    <dbReference type="NCBI Taxonomy" id="2116145"/>
    <lineage>
        <taxon>Viruses</taxon>
        <taxon>Riboviria</taxon>
        <taxon>Orthornavirae</taxon>
        <taxon>Pisuviricota</taxon>
        <taxon>Stelpaviricetes</taxon>
        <taxon>Stellavirales</taxon>
        <taxon>Astroviridae</taxon>
    </lineage>
</organism>
<dbReference type="GO" id="GO:0044423">
    <property type="term" value="C:virion component"/>
    <property type="evidence" value="ECO:0007669"/>
    <property type="project" value="UniProtKB-KW"/>
</dbReference>
<dbReference type="EMBL" id="MG599928">
    <property type="protein sequence ID" value="AVM87185.1"/>
    <property type="molecule type" value="Genomic_RNA"/>
</dbReference>
<dbReference type="InterPro" id="IPR029053">
    <property type="entry name" value="Viral_coat"/>
</dbReference>
<evidence type="ECO:0000313" key="4">
    <source>
        <dbReference type="EMBL" id="AVM87185.1"/>
    </source>
</evidence>
<protein>
    <submittedName>
        <fullName evidence="4">Capsid protein</fullName>
    </submittedName>
</protein>
<dbReference type="Gene3D" id="2.60.120.20">
    <property type="match status" value="1"/>
</dbReference>
<proteinExistence type="predicted"/>
<feature type="region of interest" description="Disordered" evidence="3">
    <location>
        <begin position="1"/>
        <end position="81"/>
    </location>
</feature>
<accession>A0A2P1GMH3</accession>
<comment type="subcellular location">
    <subcellularLocation>
        <location evidence="1">Virion</location>
    </subcellularLocation>
</comment>
<keyword evidence="2" id="KW-0946">Virion</keyword>